<comment type="caution">
    <text evidence="1">The sequence shown here is derived from an EMBL/GenBank/DDBJ whole genome shotgun (WGS) entry which is preliminary data.</text>
</comment>
<keyword evidence="2" id="KW-1185">Reference proteome</keyword>
<name>A0A4V6WIW2_9ACTN</name>
<dbReference type="AlphaFoldDB" id="A0A4V6WIW2"/>
<protein>
    <submittedName>
        <fullName evidence="1">Uncharacterized protein</fullName>
    </submittedName>
</protein>
<dbReference type="Proteomes" id="UP000305778">
    <property type="component" value="Unassembled WGS sequence"/>
</dbReference>
<evidence type="ECO:0000313" key="2">
    <source>
        <dbReference type="Proteomes" id="UP000305778"/>
    </source>
</evidence>
<organism evidence="1 2">
    <name type="scientific">Actinacidiphila oryziradicis</name>
    <dbReference type="NCBI Taxonomy" id="2571141"/>
    <lineage>
        <taxon>Bacteria</taxon>
        <taxon>Bacillati</taxon>
        <taxon>Actinomycetota</taxon>
        <taxon>Actinomycetes</taxon>
        <taxon>Kitasatosporales</taxon>
        <taxon>Streptomycetaceae</taxon>
        <taxon>Actinacidiphila</taxon>
    </lineage>
</organism>
<gene>
    <name evidence="1" type="ORF">FCI23_51255</name>
</gene>
<dbReference type="RefSeq" id="WP_136730818.1">
    <property type="nucleotide sequence ID" value="NZ_SUMC01000165.1"/>
</dbReference>
<accession>A0A4V6WIW2</accession>
<dbReference type="EMBL" id="SUMC01000165">
    <property type="protein sequence ID" value="TJZ96268.1"/>
    <property type="molecule type" value="Genomic_DNA"/>
</dbReference>
<proteinExistence type="predicted"/>
<sequence length="137" mass="15417">MTSTDHVLALIHRALDEFDDRPLQVSVRRAVRIASLIGDSRAAARLAYELRPTGGDPTANSAVVKRLMADSSTWNEADGPAGEALREYMRDRLRSDNPNENMVYAYSLDSIEFWEERSAVLRDHEDPKAFAVRVWVG</sequence>
<dbReference type="OrthoDB" id="7041873at2"/>
<evidence type="ECO:0000313" key="1">
    <source>
        <dbReference type="EMBL" id="TJZ96268.1"/>
    </source>
</evidence>
<reference evidence="1 2" key="1">
    <citation type="submission" date="2019-04" db="EMBL/GenBank/DDBJ databases">
        <title>Streptomyces oryziradicis sp. nov., a novel actinomycete isolated from rhizosphere soil of rice (Oryza sativa L.).</title>
        <authorList>
            <person name="Li C."/>
        </authorList>
    </citation>
    <scope>NUCLEOTIDE SEQUENCE [LARGE SCALE GENOMIC DNA]</scope>
    <source>
        <strain evidence="1 2">NEAU-C40</strain>
    </source>
</reference>